<name>A0ABR9RR36_9ACTN</name>
<dbReference type="Pfam" id="PF05402">
    <property type="entry name" value="PqqD"/>
    <property type="match status" value="1"/>
</dbReference>
<dbReference type="InterPro" id="IPR008792">
    <property type="entry name" value="PQQD"/>
</dbReference>
<comment type="caution">
    <text evidence="1">The sequence shown here is derived from an EMBL/GenBank/DDBJ whole genome shotgun (WGS) entry which is preliminary data.</text>
</comment>
<dbReference type="EMBL" id="JADCSA010000003">
    <property type="protein sequence ID" value="MBE7323855.1"/>
    <property type="molecule type" value="Genomic_DNA"/>
</dbReference>
<gene>
    <name evidence="1" type="ORF">IEQ44_04225</name>
</gene>
<dbReference type="RefSeq" id="WP_193637178.1">
    <property type="nucleotide sequence ID" value="NZ_JADCSA010000003.1"/>
</dbReference>
<evidence type="ECO:0000313" key="1">
    <source>
        <dbReference type="EMBL" id="MBE7323855.1"/>
    </source>
</evidence>
<keyword evidence="2" id="KW-1185">Reference proteome</keyword>
<proteinExistence type="predicted"/>
<dbReference type="Gene3D" id="1.10.10.1150">
    <property type="entry name" value="Coenzyme PQQ synthesis protein D (PqqD)"/>
    <property type="match status" value="1"/>
</dbReference>
<dbReference type="InterPro" id="IPR041881">
    <property type="entry name" value="PqqD_sf"/>
</dbReference>
<sequence length="95" mass="10222">MSSSSLPWRRRASVVSVGDSGRTALIDLDDAAHPPRILNGPAAAVWQAVDGERDLTAVCERVADEFGMTGDEVRSDVVAFLESLAAQRLVAQEER</sequence>
<reference evidence="1 2" key="1">
    <citation type="submission" date="2020-10" db="EMBL/GenBank/DDBJ databases">
        <title>Nocardioides sp. isolated from sludge.</title>
        <authorList>
            <person name="Zhang X."/>
        </authorList>
    </citation>
    <scope>NUCLEOTIDE SEQUENCE [LARGE SCALE GENOMIC DNA]</scope>
    <source>
        <strain evidence="1 2">Y6</strain>
    </source>
</reference>
<evidence type="ECO:0000313" key="2">
    <source>
        <dbReference type="Proteomes" id="UP000756387"/>
    </source>
</evidence>
<dbReference type="Proteomes" id="UP000756387">
    <property type="component" value="Unassembled WGS sequence"/>
</dbReference>
<protein>
    <submittedName>
        <fullName evidence="1">PqqD family protein</fullName>
    </submittedName>
</protein>
<accession>A0ABR9RR36</accession>
<organism evidence="1 2">
    <name type="scientific">Nocardioides malaquae</name>
    <dbReference type="NCBI Taxonomy" id="2773426"/>
    <lineage>
        <taxon>Bacteria</taxon>
        <taxon>Bacillati</taxon>
        <taxon>Actinomycetota</taxon>
        <taxon>Actinomycetes</taxon>
        <taxon>Propionibacteriales</taxon>
        <taxon>Nocardioidaceae</taxon>
        <taxon>Nocardioides</taxon>
    </lineage>
</organism>